<dbReference type="Proteomes" id="UP000326757">
    <property type="component" value="Unassembled WGS sequence"/>
</dbReference>
<protein>
    <submittedName>
        <fullName evidence="1">Uncharacterized protein</fullName>
    </submittedName>
</protein>
<comment type="caution">
    <text evidence="1">The sequence shown here is derived from an EMBL/GenBank/DDBJ whole genome shotgun (WGS) entry which is preliminary data.</text>
</comment>
<dbReference type="AlphaFoldDB" id="A0A5N6KI04"/>
<sequence length="150" mass="18082">MIVGKVEKIVMYLKMDVVDIWNEKKRAESYCLLSLILYEKQGDERARLLSQRKQQRKEGIRKTEEDYFEVARSRNTIERKTEFCFTYLQGIRYFLNEVDIRNGNSFTESGSRNVNRYTNLFSLSQTIEKYTIPKNGNEFYNKRLWTCEER</sequence>
<reference evidence="1 2" key="1">
    <citation type="submission" date="2019-06" db="EMBL/GenBank/DDBJ databases">
        <title>Genome Sequence of the Brown Rot Fungal Pathogen Monilinia laxa.</title>
        <authorList>
            <person name="De Miccolis Angelini R.M."/>
            <person name="Landi L."/>
            <person name="Abate D."/>
            <person name="Pollastro S."/>
            <person name="Romanazzi G."/>
            <person name="Faretra F."/>
        </authorList>
    </citation>
    <scope>NUCLEOTIDE SEQUENCE [LARGE SCALE GENOMIC DNA]</scope>
    <source>
        <strain evidence="1 2">Mlax316</strain>
    </source>
</reference>
<evidence type="ECO:0000313" key="1">
    <source>
        <dbReference type="EMBL" id="KAB8303406.1"/>
    </source>
</evidence>
<gene>
    <name evidence="1" type="ORF">EYC80_004834</name>
</gene>
<name>A0A5N6KI04_MONLA</name>
<evidence type="ECO:0000313" key="2">
    <source>
        <dbReference type="Proteomes" id="UP000326757"/>
    </source>
</evidence>
<dbReference type="EMBL" id="VIGI01000002">
    <property type="protein sequence ID" value="KAB8303406.1"/>
    <property type="molecule type" value="Genomic_DNA"/>
</dbReference>
<organism evidence="1 2">
    <name type="scientific">Monilinia laxa</name>
    <name type="common">Brown rot fungus</name>
    <name type="synonym">Sclerotinia laxa</name>
    <dbReference type="NCBI Taxonomy" id="61186"/>
    <lineage>
        <taxon>Eukaryota</taxon>
        <taxon>Fungi</taxon>
        <taxon>Dikarya</taxon>
        <taxon>Ascomycota</taxon>
        <taxon>Pezizomycotina</taxon>
        <taxon>Leotiomycetes</taxon>
        <taxon>Helotiales</taxon>
        <taxon>Sclerotiniaceae</taxon>
        <taxon>Monilinia</taxon>
    </lineage>
</organism>
<accession>A0A5N6KI04</accession>
<proteinExistence type="predicted"/>
<keyword evidence="2" id="KW-1185">Reference proteome</keyword>